<keyword evidence="2" id="KW-1185">Reference proteome</keyword>
<gene>
    <name evidence="1" type="ORF">Pint_28751</name>
</gene>
<accession>A0ACC0YSC5</accession>
<comment type="caution">
    <text evidence="1">The sequence shown here is derived from an EMBL/GenBank/DDBJ whole genome shotgun (WGS) entry which is preliminary data.</text>
</comment>
<reference evidence="2" key="1">
    <citation type="journal article" date="2023" name="G3 (Bethesda)">
        <title>Genome assembly and association tests identify interacting loci associated with vigor, precocity, and sex in interspecific pistachio rootstocks.</title>
        <authorList>
            <person name="Palmer W."/>
            <person name="Jacygrad E."/>
            <person name="Sagayaradj S."/>
            <person name="Cavanaugh K."/>
            <person name="Han R."/>
            <person name="Bertier L."/>
            <person name="Beede B."/>
            <person name="Kafkas S."/>
            <person name="Golino D."/>
            <person name="Preece J."/>
            <person name="Michelmore R."/>
        </authorList>
    </citation>
    <scope>NUCLEOTIDE SEQUENCE [LARGE SCALE GENOMIC DNA]</scope>
</reference>
<proteinExistence type="predicted"/>
<name>A0ACC0YSC5_9ROSI</name>
<dbReference type="Proteomes" id="UP001163603">
    <property type="component" value="Chromosome 5"/>
</dbReference>
<protein>
    <submittedName>
        <fullName evidence="1">Uncharacterized protein</fullName>
    </submittedName>
</protein>
<dbReference type="EMBL" id="CM047740">
    <property type="protein sequence ID" value="KAJ0040442.1"/>
    <property type="molecule type" value="Genomic_DNA"/>
</dbReference>
<evidence type="ECO:0000313" key="2">
    <source>
        <dbReference type="Proteomes" id="UP001163603"/>
    </source>
</evidence>
<organism evidence="1 2">
    <name type="scientific">Pistacia integerrima</name>
    <dbReference type="NCBI Taxonomy" id="434235"/>
    <lineage>
        <taxon>Eukaryota</taxon>
        <taxon>Viridiplantae</taxon>
        <taxon>Streptophyta</taxon>
        <taxon>Embryophyta</taxon>
        <taxon>Tracheophyta</taxon>
        <taxon>Spermatophyta</taxon>
        <taxon>Magnoliopsida</taxon>
        <taxon>eudicotyledons</taxon>
        <taxon>Gunneridae</taxon>
        <taxon>Pentapetalae</taxon>
        <taxon>rosids</taxon>
        <taxon>malvids</taxon>
        <taxon>Sapindales</taxon>
        <taxon>Anacardiaceae</taxon>
        <taxon>Pistacia</taxon>
    </lineage>
</organism>
<evidence type="ECO:0000313" key="1">
    <source>
        <dbReference type="EMBL" id="KAJ0040442.1"/>
    </source>
</evidence>
<sequence>MLVGPVVTLQWFFYDTIKVLSGLPTSGEVTAKEKVDRTA</sequence>